<sequence>MSSTALTGNQWKPRRHAYYRGFAENVKVIFALNSHPASLAGSESMSP</sequence>
<evidence type="ECO:0000313" key="1">
    <source>
        <dbReference type="EMBL" id="KLU06121.1"/>
    </source>
</evidence>
<proteinExistence type="predicted"/>
<protein>
    <submittedName>
        <fullName evidence="1">Uncharacterized protein</fullName>
    </submittedName>
</protein>
<organism evidence="1 2">
    <name type="scientific">Rhodopirellula islandica</name>
    <dbReference type="NCBI Taxonomy" id="595434"/>
    <lineage>
        <taxon>Bacteria</taxon>
        <taxon>Pseudomonadati</taxon>
        <taxon>Planctomycetota</taxon>
        <taxon>Planctomycetia</taxon>
        <taxon>Pirellulales</taxon>
        <taxon>Pirellulaceae</taxon>
        <taxon>Rhodopirellula</taxon>
    </lineage>
</organism>
<dbReference type="AlphaFoldDB" id="A0A0J1BHU9"/>
<dbReference type="Proteomes" id="UP000036367">
    <property type="component" value="Unassembled WGS sequence"/>
</dbReference>
<name>A0A0J1BHU9_RHOIS</name>
<reference evidence="1" key="1">
    <citation type="submission" date="2015-05" db="EMBL/GenBank/DDBJ databases">
        <title>Permanent draft genome of Rhodopirellula islandicus K833.</title>
        <authorList>
            <person name="Kizina J."/>
            <person name="Richter M."/>
            <person name="Glockner F.O."/>
            <person name="Harder J."/>
        </authorList>
    </citation>
    <scope>NUCLEOTIDE SEQUENCE [LARGE SCALE GENOMIC DNA]</scope>
    <source>
        <strain evidence="1">K833</strain>
    </source>
</reference>
<dbReference type="STRING" id="595434.RISK_001972"/>
<keyword evidence="2" id="KW-1185">Reference proteome</keyword>
<comment type="caution">
    <text evidence="1">The sequence shown here is derived from an EMBL/GenBank/DDBJ whole genome shotgun (WGS) entry which is preliminary data.</text>
</comment>
<dbReference type="EMBL" id="LECT01000016">
    <property type="protein sequence ID" value="KLU06121.1"/>
    <property type="molecule type" value="Genomic_DNA"/>
</dbReference>
<accession>A0A0J1BHU9</accession>
<evidence type="ECO:0000313" key="2">
    <source>
        <dbReference type="Proteomes" id="UP000036367"/>
    </source>
</evidence>
<gene>
    <name evidence="1" type="ORF">RISK_001972</name>
</gene>
<dbReference type="PATRIC" id="fig|595434.4.peg.1892"/>